<comment type="caution">
    <text evidence="10">The sequence shown here is derived from an EMBL/GenBank/DDBJ whole genome shotgun (WGS) entry which is preliminary data.</text>
</comment>
<keyword evidence="5" id="KW-0574">Periplasm</keyword>
<evidence type="ECO:0000256" key="6">
    <source>
        <dbReference type="ARBA" id="ARBA00022989"/>
    </source>
</evidence>
<keyword evidence="7 9" id="KW-0472">Membrane</keyword>
<dbReference type="OrthoDB" id="34498at2"/>
<dbReference type="SUPFAM" id="SSF54523">
    <property type="entry name" value="Pili subunits"/>
    <property type="match status" value="1"/>
</dbReference>
<dbReference type="EMBL" id="QXDL01000072">
    <property type="protein sequence ID" value="RIH84525.1"/>
    <property type="molecule type" value="Genomic_DNA"/>
</dbReference>
<evidence type="ECO:0000313" key="10">
    <source>
        <dbReference type="EMBL" id="RIH84525.1"/>
    </source>
</evidence>
<dbReference type="InterPro" id="IPR012902">
    <property type="entry name" value="N_methyl_site"/>
</dbReference>
<dbReference type="GO" id="GO:0009279">
    <property type="term" value="C:cell outer membrane"/>
    <property type="evidence" value="ECO:0007669"/>
    <property type="project" value="UniProtKB-SubCell"/>
</dbReference>
<evidence type="ECO:0000256" key="9">
    <source>
        <dbReference type="SAM" id="Phobius"/>
    </source>
</evidence>
<dbReference type="PANTHER" id="PTHR30093">
    <property type="entry name" value="GENERAL SECRETION PATHWAY PROTEIN G"/>
    <property type="match status" value="1"/>
</dbReference>
<dbReference type="RefSeq" id="WP_119315042.1">
    <property type="nucleotide sequence ID" value="NZ_QXDL01000072.1"/>
</dbReference>
<proteinExistence type="predicted"/>
<keyword evidence="8" id="KW-0998">Cell outer membrane</keyword>
<evidence type="ECO:0000256" key="3">
    <source>
        <dbReference type="ARBA" id="ARBA00022481"/>
    </source>
</evidence>
<evidence type="ECO:0000256" key="4">
    <source>
        <dbReference type="ARBA" id="ARBA00022692"/>
    </source>
</evidence>
<dbReference type="Proteomes" id="UP000265715">
    <property type="component" value="Unassembled WGS sequence"/>
</dbReference>
<evidence type="ECO:0000256" key="7">
    <source>
        <dbReference type="ARBA" id="ARBA00023136"/>
    </source>
</evidence>
<organism evidence="10 11">
    <name type="scientific">Calidithermus terrae</name>
    <dbReference type="NCBI Taxonomy" id="1408545"/>
    <lineage>
        <taxon>Bacteria</taxon>
        <taxon>Thermotogati</taxon>
        <taxon>Deinococcota</taxon>
        <taxon>Deinococci</taxon>
        <taxon>Thermales</taxon>
        <taxon>Thermaceae</taxon>
        <taxon>Calidithermus</taxon>
    </lineage>
</organism>
<accession>A0A399EKJ0</accession>
<dbReference type="PROSITE" id="PS00409">
    <property type="entry name" value="PROKAR_NTER_METHYL"/>
    <property type="match status" value="1"/>
</dbReference>
<gene>
    <name evidence="10" type="primary">xcpV</name>
    <name evidence="10" type="ORF">Mterra_01942</name>
</gene>
<keyword evidence="11" id="KW-1185">Reference proteome</keyword>
<dbReference type="AlphaFoldDB" id="A0A399EKJ0"/>
<dbReference type="GO" id="GO:0042597">
    <property type="term" value="C:periplasmic space"/>
    <property type="evidence" value="ECO:0007669"/>
    <property type="project" value="UniProtKB-SubCell"/>
</dbReference>
<comment type="subcellular location">
    <subcellularLocation>
        <location evidence="1">Cell outer membrane</location>
        <topology evidence="1">Single-pass membrane protein</topology>
    </subcellularLocation>
    <subcellularLocation>
        <location evidence="2">Periplasm</location>
    </subcellularLocation>
</comment>
<dbReference type="Pfam" id="PF07963">
    <property type="entry name" value="N_methyl"/>
    <property type="match status" value="1"/>
</dbReference>
<name>A0A399EKJ0_9DEIN</name>
<evidence type="ECO:0000256" key="1">
    <source>
        <dbReference type="ARBA" id="ARBA00004203"/>
    </source>
</evidence>
<protein>
    <submittedName>
        <fullName evidence="10">Type II secretion system protein I</fullName>
    </submittedName>
</protein>
<evidence type="ECO:0000313" key="11">
    <source>
        <dbReference type="Proteomes" id="UP000265715"/>
    </source>
</evidence>
<evidence type="ECO:0000256" key="8">
    <source>
        <dbReference type="ARBA" id="ARBA00023237"/>
    </source>
</evidence>
<reference evidence="10 11" key="1">
    <citation type="submission" date="2018-08" db="EMBL/GenBank/DDBJ databases">
        <title>Meiothermus terrae DSM 26712 genome sequencing project.</title>
        <authorList>
            <person name="Da Costa M.S."/>
            <person name="Albuquerque L."/>
            <person name="Raposo P."/>
            <person name="Froufe H.J.C."/>
            <person name="Barroso C.S."/>
            <person name="Egas C."/>
        </authorList>
    </citation>
    <scope>NUCLEOTIDE SEQUENCE [LARGE SCALE GENOMIC DNA]</scope>
    <source>
        <strain evidence="10 11">DSM 26712</strain>
    </source>
</reference>
<evidence type="ECO:0000256" key="2">
    <source>
        <dbReference type="ARBA" id="ARBA00004418"/>
    </source>
</evidence>
<feature type="transmembrane region" description="Helical" evidence="9">
    <location>
        <begin position="12"/>
        <end position="33"/>
    </location>
</feature>
<keyword evidence="4 9" id="KW-0812">Transmembrane</keyword>
<dbReference type="PANTHER" id="PTHR30093:SF44">
    <property type="entry name" value="TYPE II SECRETION SYSTEM CORE PROTEIN G"/>
    <property type="match status" value="1"/>
</dbReference>
<dbReference type="NCBIfam" id="TIGR02532">
    <property type="entry name" value="IV_pilin_GFxxxE"/>
    <property type="match status" value="1"/>
</dbReference>
<dbReference type="InterPro" id="IPR045584">
    <property type="entry name" value="Pilin-like"/>
</dbReference>
<dbReference type="Gene3D" id="3.30.700.10">
    <property type="entry name" value="Glycoprotein, Type 4 Pilin"/>
    <property type="match status" value="1"/>
</dbReference>
<sequence length="122" mass="13201">MHKARGFTLIELLIVIAIIAILAAVLTPSVLTARKRALDMASQMYLKQVVQWIASADTLGGDVSALDGDNCKSTILQDEGAPAEYPRAVRSCVITRDSADNKYTITVNSQASGVFSAVYWLR</sequence>
<keyword evidence="3" id="KW-0488">Methylation</keyword>
<evidence type="ECO:0000256" key="5">
    <source>
        <dbReference type="ARBA" id="ARBA00022764"/>
    </source>
</evidence>
<keyword evidence="6 9" id="KW-1133">Transmembrane helix</keyword>